<dbReference type="OrthoDB" id="103349at2759"/>
<dbReference type="Pfam" id="PF00884">
    <property type="entry name" value="Sulfatase"/>
    <property type="match status" value="1"/>
</dbReference>
<protein>
    <recommendedName>
        <fullName evidence="3">Sulfatase N-terminal domain-containing protein</fullName>
    </recommendedName>
</protein>
<dbReference type="Gene3D" id="3.40.720.10">
    <property type="entry name" value="Alkaline Phosphatase, subunit A"/>
    <property type="match status" value="1"/>
</dbReference>
<gene>
    <name evidence="4" type="ORF">P170DRAFT_509519</name>
</gene>
<reference evidence="4 5" key="1">
    <citation type="submission" date="2016-12" db="EMBL/GenBank/DDBJ databases">
        <title>The genomes of Aspergillus section Nigri reveals drivers in fungal speciation.</title>
        <authorList>
            <consortium name="DOE Joint Genome Institute"/>
            <person name="Vesth T.C."/>
            <person name="Nybo J."/>
            <person name="Theobald S."/>
            <person name="Brandl J."/>
            <person name="Frisvad J.C."/>
            <person name="Nielsen K.F."/>
            <person name="Lyhne E.K."/>
            <person name="Kogle M.E."/>
            <person name="Kuo A."/>
            <person name="Riley R."/>
            <person name="Clum A."/>
            <person name="Nolan M."/>
            <person name="Lipzen A."/>
            <person name="Salamov A."/>
            <person name="Henrissat B."/>
            <person name="Wiebenga A."/>
            <person name="De Vries R.P."/>
            <person name="Grigoriev I.V."/>
            <person name="Mortensen U.H."/>
            <person name="Andersen M.R."/>
            <person name="Baker S.E."/>
        </authorList>
    </citation>
    <scope>NUCLEOTIDE SEQUENCE [LARGE SCALE GENOMIC DNA]</scope>
    <source>
        <strain evidence="4 5">IBT 23096</strain>
    </source>
</reference>
<name>A0A2I2G7K4_9EURO</name>
<keyword evidence="5" id="KW-1185">Reference proteome</keyword>
<dbReference type="GeneID" id="36562391"/>
<dbReference type="SUPFAM" id="SSF53649">
    <property type="entry name" value="Alkaline phosphatase-like"/>
    <property type="match status" value="1"/>
</dbReference>
<organism evidence="4 5">
    <name type="scientific">Aspergillus steynii IBT 23096</name>
    <dbReference type="NCBI Taxonomy" id="1392250"/>
    <lineage>
        <taxon>Eukaryota</taxon>
        <taxon>Fungi</taxon>
        <taxon>Dikarya</taxon>
        <taxon>Ascomycota</taxon>
        <taxon>Pezizomycotina</taxon>
        <taxon>Eurotiomycetes</taxon>
        <taxon>Eurotiomycetidae</taxon>
        <taxon>Eurotiales</taxon>
        <taxon>Aspergillaceae</taxon>
        <taxon>Aspergillus</taxon>
        <taxon>Aspergillus subgen. Circumdati</taxon>
    </lineage>
</organism>
<dbReference type="GO" id="GO:0046872">
    <property type="term" value="F:metal ion binding"/>
    <property type="evidence" value="ECO:0007669"/>
    <property type="project" value="UniProtKB-KW"/>
</dbReference>
<evidence type="ECO:0000313" key="5">
    <source>
        <dbReference type="Proteomes" id="UP000234275"/>
    </source>
</evidence>
<evidence type="ECO:0000256" key="2">
    <source>
        <dbReference type="ARBA" id="ARBA00022801"/>
    </source>
</evidence>
<dbReference type="VEuPathDB" id="FungiDB:P170DRAFT_509519"/>
<dbReference type="RefSeq" id="XP_024704156.1">
    <property type="nucleotide sequence ID" value="XM_024854685.1"/>
</dbReference>
<dbReference type="PANTHER" id="PTHR45953:SF1">
    <property type="entry name" value="IDURONATE 2-SULFATASE"/>
    <property type="match status" value="1"/>
</dbReference>
<comment type="caution">
    <text evidence="4">The sequence shown here is derived from an EMBL/GenBank/DDBJ whole genome shotgun (WGS) entry which is preliminary data.</text>
</comment>
<dbReference type="PANTHER" id="PTHR45953">
    <property type="entry name" value="IDURONATE 2-SULFATASE"/>
    <property type="match status" value="1"/>
</dbReference>
<keyword evidence="1" id="KW-0479">Metal-binding</keyword>
<sequence length="101" mass="10852">MSTPAKKNTLLLVADDLGKYLGAYGCESVVTPNVDRLAAEGTRSDYAFASTASCSGSRSTIYTGLHTHENGQFGLLQSFFTTHSHIDSNATLFNNPRYLTG</sequence>
<keyword evidence="2" id="KW-0378">Hydrolase</keyword>
<feature type="domain" description="Sulfatase N-terminal" evidence="3">
    <location>
        <begin position="7"/>
        <end position="72"/>
    </location>
</feature>
<dbReference type="InterPro" id="IPR000917">
    <property type="entry name" value="Sulfatase_N"/>
</dbReference>
<dbReference type="EMBL" id="MSFO01000004">
    <property type="protein sequence ID" value="PLB48854.1"/>
    <property type="molecule type" value="Genomic_DNA"/>
</dbReference>
<dbReference type="InterPro" id="IPR017850">
    <property type="entry name" value="Alkaline_phosphatase_core_sf"/>
</dbReference>
<evidence type="ECO:0000259" key="3">
    <source>
        <dbReference type="Pfam" id="PF00884"/>
    </source>
</evidence>
<proteinExistence type="predicted"/>
<dbReference type="AlphaFoldDB" id="A0A2I2G7K4"/>
<dbReference type="GO" id="GO:0008484">
    <property type="term" value="F:sulfuric ester hydrolase activity"/>
    <property type="evidence" value="ECO:0007669"/>
    <property type="project" value="TreeGrafter"/>
</dbReference>
<accession>A0A2I2G7K4</accession>
<evidence type="ECO:0000313" key="4">
    <source>
        <dbReference type="EMBL" id="PLB48854.1"/>
    </source>
</evidence>
<dbReference type="GO" id="GO:0005737">
    <property type="term" value="C:cytoplasm"/>
    <property type="evidence" value="ECO:0007669"/>
    <property type="project" value="TreeGrafter"/>
</dbReference>
<evidence type="ECO:0000256" key="1">
    <source>
        <dbReference type="ARBA" id="ARBA00022723"/>
    </source>
</evidence>
<dbReference type="Proteomes" id="UP000234275">
    <property type="component" value="Unassembled WGS sequence"/>
</dbReference>
<dbReference type="STRING" id="1392250.A0A2I2G7K4"/>